<dbReference type="InterPro" id="IPR036390">
    <property type="entry name" value="WH_DNA-bd_sf"/>
</dbReference>
<proteinExistence type="predicted"/>
<dbReference type="AlphaFoldDB" id="A0A975H7P6"/>
<dbReference type="KEGG" id="pcea:J3359_02615"/>
<accession>A0A975H7P6</accession>
<dbReference type="Pfam" id="PF02082">
    <property type="entry name" value="Rrf2"/>
    <property type="match status" value="1"/>
</dbReference>
<organism evidence="1 2">
    <name type="scientific">Polaribacter cellanae</name>
    <dbReference type="NCBI Taxonomy" id="2818493"/>
    <lineage>
        <taxon>Bacteria</taxon>
        <taxon>Pseudomonadati</taxon>
        <taxon>Bacteroidota</taxon>
        <taxon>Flavobacteriia</taxon>
        <taxon>Flavobacteriales</taxon>
        <taxon>Flavobacteriaceae</taxon>
    </lineage>
</organism>
<protein>
    <submittedName>
        <fullName evidence="1">Rrf2 family transcriptional regulator</fullName>
    </submittedName>
</protein>
<sequence length="71" mass="8043">MYLTNKASVSNKIGSKEVAKKLNIPAPFLAKVIQELTKKGIVSSVKESNGEFYLSEINEKNTMYNIIEMYR</sequence>
<dbReference type="PROSITE" id="PS51197">
    <property type="entry name" value="HTH_RRF2_2"/>
    <property type="match status" value="1"/>
</dbReference>
<evidence type="ECO:0000313" key="2">
    <source>
        <dbReference type="Proteomes" id="UP000663920"/>
    </source>
</evidence>
<dbReference type="InterPro" id="IPR000944">
    <property type="entry name" value="Tscrpt_reg_Rrf2"/>
</dbReference>
<keyword evidence="2" id="KW-1185">Reference proteome</keyword>
<name>A0A975H7P6_9FLAO</name>
<dbReference type="Gene3D" id="1.10.10.10">
    <property type="entry name" value="Winged helix-like DNA-binding domain superfamily/Winged helix DNA-binding domain"/>
    <property type="match status" value="1"/>
</dbReference>
<dbReference type="SUPFAM" id="SSF46785">
    <property type="entry name" value="Winged helix' DNA-binding domain"/>
    <property type="match status" value="1"/>
</dbReference>
<reference evidence="1 2" key="1">
    <citation type="submission" date="2021-03" db="EMBL/GenBank/DDBJ databases">
        <title>Complete genome of Polaribacter_sp.SM13.</title>
        <authorList>
            <person name="Jeong S.W."/>
            <person name="Bae J.W."/>
        </authorList>
    </citation>
    <scope>NUCLEOTIDE SEQUENCE [LARGE SCALE GENOMIC DNA]</scope>
    <source>
        <strain evidence="1 2">SM13</strain>
    </source>
</reference>
<gene>
    <name evidence="1" type="ORF">J3359_02615</name>
</gene>
<dbReference type="EMBL" id="CP071869">
    <property type="protein sequence ID" value="QTE23189.1"/>
    <property type="molecule type" value="Genomic_DNA"/>
</dbReference>
<evidence type="ECO:0000313" key="1">
    <source>
        <dbReference type="EMBL" id="QTE23189.1"/>
    </source>
</evidence>
<dbReference type="InterPro" id="IPR036388">
    <property type="entry name" value="WH-like_DNA-bd_sf"/>
</dbReference>
<dbReference type="Proteomes" id="UP000663920">
    <property type="component" value="Chromosome"/>
</dbReference>